<sequence>MNQLRDLSDSDANKLLSDLISQNGDLQPDHLILALSRRFFRIAAQILLKGVRSNQIDQCISVLLHAPIEFDESFNTFLAALALENIYLPEVISSIPSVSEKNKQMLLPILAYHLISFEDKPNVEYSENWFVNENILLNAYQNRDTSCLAYQLIEYILSSNLDKLRPKLRLFNANVESINIPIIPRRITELTKAVSSYTKKLTNKCFLESSASFNYTYLGKLFLLQTIYRLQLLLCVYLTI</sequence>
<dbReference type="VEuPathDB" id="TrichDB:TVAGG3_0735450"/>
<protein>
    <submittedName>
        <fullName evidence="1">Uncharacterized protein</fullName>
    </submittedName>
</protein>
<reference evidence="1" key="1">
    <citation type="submission" date="2006-10" db="EMBL/GenBank/DDBJ databases">
        <authorList>
            <person name="Amadeo P."/>
            <person name="Zhao Q."/>
            <person name="Wortman J."/>
            <person name="Fraser-Liggett C."/>
            <person name="Carlton J."/>
        </authorList>
    </citation>
    <scope>NUCLEOTIDE SEQUENCE</scope>
    <source>
        <strain evidence="1">G3</strain>
    </source>
</reference>
<name>A2G3G8_TRIV3</name>
<dbReference type="Proteomes" id="UP000001542">
    <property type="component" value="Unassembled WGS sequence"/>
</dbReference>
<dbReference type="AlphaFoldDB" id="A2G3G8"/>
<dbReference type="InParanoid" id="A2G3G8"/>
<reference evidence="1" key="2">
    <citation type="journal article" date="2007" name="Science">
        <title>Draft genome sequence of the sexually transmitted pathogen Trichomonas vaginalis.</title>
        <authorList>
            <person name="Carlton J.M."/>
            <person name="Hirt R.P."/>
            <person name="Silva J.C."/>
            <person name="Delcher A.L."/>
            <person name="Schatz M."/>
            <person name="Zhao Q."/>
            <person name="Wortman J.R."/>
            <person name="Bidwell S.L."/>
            <person name="Alsmark U.C.M."/>
            <person name="Besteiro S."/>
            <person name="Sicheritz-Ponten T."/>
            <person name="Noel C.J."/>
            <person name="Dacks J.B."/>
            <person name="Foster P.G."/>
            <person name="Simillion C."/>
            <person name="Van de Peer Y."/>
            <person name="Miranda-Saavedra D."/>
            <person name="Barton G.J."/>
            <person name="Westrop G.D."/>
            <person name="Mueller S."/>
            <person name="Dessi D."/>
            <person name="Fiori P.L."/>
            <person name="Ren Q."/>
            <person name="Paulsen I."/>
            <person name="Zhang H."/>
            <person name="Bastida-Corcuera F.D."/>
            <person name="Simoes-Barbosa A."/>
            <person name="Brown M.T."/>
            <person name="Hayes R.D."/>
            <person name="Mukherjee M."/>
            <person name="Okumura C.Y."/>
            <person name="Schneider R."/>
            <person name="Smith A.J."/>
            <person name="Vanacova S."/>
            <person name="Villalvazo M."/>
            <person name="Haas B.J."/>
            <person name="Pertea M."/>
            <person name="Feldblyum T.V."/>
            <person name="Utterback T.R."/>
            <person name="Shu C.L."/>
            <person name="Osoegawa K."/>
            <person name="de Jong P.J."/>
            <person name="Hrdy I."/>
            <person name="Horvathova L."/>
            <person name="Zubacova Z."/>
            <person name="Dolezal P."/>
            <person name="Malik S.B."/>
            <person name="Logsdon J.M. Jr."/>
            <person name="Henze K."/>
            <person name="Gupta A."/>
            <person name="Wang C.C."/>
            <person name="Dunne R.L."/>
            <person name="Upcroft J.A."/>
            <person name="Upcroft P."/>
            <person name="White O."/>
            <person name="Salzberg S.L."/>
            <person name="Tang P."/>
            <person name="Chiu C.-H."/>
            <person name="Lee Y.-S."/>
            <person name="Embley T.M."/>
            <person name="Coombs G.H."/>
            <person name="Mottram J.C."/>
            <person name="Tachezy J."/>
            <person name="Fraser-Liggett C.M."/>
            <person name="Johnson P.J."/>
        </authorList>
    </citation>
    <scope>NUCLEOTIDE SEQUENCE [LARGE SCALE GENOMIC DNA]</scope>
    <source>
        <strain evidence="1">G3</strain>
    </source>
</reference>
<evidence type="ECO:0000313" key="1">
    <source>
        <dbReference type="EMBL" id="EAX88296.1"/>
    </source>
</evidence>
<organism evidence="1 2">
    <name type="scientific">Trichomonas vaginalis (strain ATCC PRA-98 / G3)</name>
    <dbReference type="NCBI Taxonomy" id="412133"/>
    <lineage>
        <taxon>Eukaryota</taxon>
        <taxon>Metamonada</taxon>
        <taxon>Parabasalia</taxon>
        <taxon>Trichomonadida</taxon>
        <taxon>Trichomonadidae</taxon>
        <taxon>Trichomonas</taxon>
    </lineage>
</organism>
<evidence type="ECO:0000313" key="2">
    <source>
        <dbReference type="Proteomes" id="UP000001542"/>
    </source>
</evidence>
<proteinExistence type="predicted"/>
<gene>
    <name evidence="1" type="ORF">TVAG_173350</name>
</gene>
<accession>A2G3G8</accession>
<dbReference type="RefSeq" id="XP_001301226.1">
    <property type="nucleotide sequence ID" value="XM_001301225.1"/>
</dbReference>
<dbReference type="KEGG" id="tva:4745956"/>
<dbReference type="VEuPathDB" id="TrichDB:TVAG_173350"/>
<keyword evidence="2" id="KW-1185">Reference proteome</keyword>
<dbReference type="EMBL" id="DS114327">
    <property type="protein sequence ID" value="EAX88296.1"/>
    <property type="molecule type" value="Genomic_DNA"/>
</dbReference>